<evidence type="ECO:0000313" key="2">
    <source>
        <dbReference type="Proteomes" id="UP000305067"/>
    </source>
</evidence>
<evidence type="ECO:0000313" key="1">
    <source>
        <dbReference type="EMBL" id="TFL06493.1"/>
    </source>
</evidence>
<reference evidence="1 2" key="1">
    <citation type="journal article" date="2019" name="Nat. Ecol. Evol.">
        <title>Megaphylogeny resolves global patterns of mushroom evolution.</title>
        <authorList>
            <person name="Varga T."/>
            <person name="Krizsan K."/>
            <person name="Foldi C."/>
            <person name="Dima B."/>
            <person name="Sanchez-Garcia M."/>
            <person name="Sanchez-Ramirez S."/>
            <person name="Szollosi G.J."/>
            <person name="Szarkandi J.G."/>
            <person name="Papp V."/>
            <person name="Albert L."/>
            <person name="Andreopoulos W."/>
            <person name="Angelini C."/>
            <person name="Antonin V."/>
            <person name="Barry K.W."/>
            <person name="Bougher N.L."/>
            <person name="Buchanan P."/>
            <person name="Buyck B."/>
            <person name="Bense V."/>
            <person name="Catcheside P."/>
            <person name="Chovatia M."/>
            <person name="Cooper J."/>
            <person name="Damon W."/>
            <person name="Desjardin D."/>
            <person name="Finy P."/>
            <person name="Geml J."/>
            <person name="Haridas S."/>
            <person name="Hughes K."/>
            <person name="Justo A."/>
            <person name="Karasinski D."/>
            <person name="Kautmanova I."/>
            <person name="Kiss B."/>
            <person name="Kocsube S."/>
            <person name="Kotiranta H."/>
            <person name="LaButti K.M."/>
            <person name="Lechner B.E."/>
            <person name="Liimatainen K."/>
            <person name="Lipzen A."/>
            <person name="Lukacs Z."/>
            <person name="Mihaltcheva S."/>
            <person name="Morgado L.N."/>
            <person name="Niskanen T."/>
            <person name="Noordeloos M.E."/>
            <person name="Ohm R.A."/>
            <person name="Ortiz-Santana B."/>
            <person name="Ovrebo C."/>
            <person name="Racz N."/>
            <person name="Riley R."/>
            <person name="Savchenko A."/>
            <person name="Shiryaev A."/>
            <person name="Soop K."/>
            <person name="Spirin V."/>
            <person name="Szebenyi C."/>
            <person name="Tomsovsky M."/>
            <person name="Tulloss R.E."/>
            <person name="Uehling J."/>
            <person name="Grigoriev I.V."/>
            <person name="Vagvolgyi C."/>
            <person name="Papp T."/>
            <person name="Martin F.M."/>
            <person name="Miettinen O."/>
            <person name="Hibbett D.S."/>
            <person name="Nagy L.G."/>
        </authorList>
    </citation>
    <scope>NUCLEOTIDE SEQUENCE [LARGE SCALE GENOMIC DNA]</scope>
    <source>
        <strain evidence="1 2">CBS 309.79</strain>
    </source>
</reference>
<dbReference type="Proteomes" id="UP000305067">
    <property type="component" value="Unassembled WGS sequence"/>
</dbReference>
<protein>
    <submittedName>
        <fullName evidence="1">Uncharacterized protein</fullName>
    </submittedName>
</protein>
<proteinExistence type="predicted"/>
<dbReference type="OrthoDB" id="3352450at2759"/>
<name>A0A5C3QWU1_9AGAR</name>
<sequence length="107" mass="11541">MSSEDVAVKPVPTEEQFNDAIARAKEAGQRDGLFAGLASALTSSVIGGQLMGFNRNKTIFCGLATGIISGYLFTQAFKDTEVARVHAERAKRSRESVEAMLPSFRSK</sequence>
<dbReference type="EMBL" id="ML178815">
    <property type="protein sequence ID" value="TFL06493.1"/>
    <property type="molecule type" value="Genomic_DNA"/>
</dbReference>
<accession>A0A5C3QWU1</accession>
<keyword evidence="2" id="KW-1185">Reference proteome</keyword>
<dbReference type="AlphaFoldDB" id="A0A5C3QWU1"/>
<gene>
    <name evidence="1" type="ORF">BDV98DRAFT_559508</name>
</gene>
<organism evidence="1 2">
    <name type="scientific">Pterulicium gracile</name>
    <dbReference type="NCBI Taxonomy" id="1884261"/>
    <lineage>
        <taxon>Eukaryota</taxon>
        <taxon>Fungi</taxon>
        <taxon>Dikarya</taxon>
        <taxon>Basidiomycota</taxon>
        <taxon>Agaricomycotina</taxon>
        <taxon>Agaricomycetes</taxon>
        <taxon>Agaricomycetidae</taxon>
        <taxon>Agaricales</taxon>
        <taxon>Pleurotineae</taxon>
        <taxon>Pterulaceae</taxon>
        <taxon>Pterulicium</taxon>
    </lineage>
</organism>